<name>A0A4P7LI06_9BURK</name>
<feature type="signal peptide" evidence="1">
    <location>
        <begin position="1"/>
        <end position="24"/>
    </location>
</feature>
<accession>A0A4P7LI06</accession>
<keyword evidence="1" id="KW-0732">Signal</keyword>
<evidence type="ECO:0000256" key="1">
    <source>
        <dbReference type="SAM" id="SignalP"/>
    </source>
</evidence>
<dbReference type="EMBL" id="CP038636">
    <property type="protein sequence ID" value="QBY55278.1"/>
    <property type="molecule type" value="Genomic_DNA"/>
</dbReference>
<dbReference type="KEGG" id="cox:E0W60_29720"/>
<proteinExistence type="predicted"/>
<dbReference type="OrthoDB" id="7062301at2"/>
<protein>
    <submittedName>
        <fullName evidence="2">DUF4148 domain-containing protein</fullName>
    </submittedName>
</protein>
<dbReference type="Proteomes" id="UP000295294">
    <property type="component" value="Plasmid unnamed1"/>
</dbReference>
<gene>
    <name evidence="2" type="ORF">E0W60_29720</name>
</gene>
<geneLocation type="plasmid" evidence="2">
    <name>unnamed1</name>
</geneLocation>
<dbReference type="InterPro" id="IPR025421">
    <property type="entry name" value="DUF4148"/>
</dbReference>
<evidence type="ECO:0000313" key="3">
    <source>
        <dbReference type="Proteomes" id="UP000295294"/>
    </source>
</evidence>
<organism evidence="2 3">
    <name type="scientific">Cupriavidus oxalaticus</name>
    <dbReference type="NCBI Taxonomy" id="96344"/>
    <lineage>
        <taxon>Bacteria</taxon>
        <taxon>Pseudomonadati</taxon>
        <taxon>Pseudomonadota</taxon>
        <taxon>Betaproteobacteria</taxon>
        <taxon>Burkholderiales</taxon>
        <taxon>Burkholderiaceae</taxon>
        <taxon>Cupriavidus</taxon>
    </lineage>
</organism>
<dbReference type="RefSeq" id="WP_133096763.1">
    <property type="nucleotide sequence ID" value="NZ_CP038636.1"/>
</dbReference>
<dbReference type="Pfam" id="PF13663">
    <property type="entry name" value="DUF4148"/>
    <property type="match status" value="1"/>
</dbReference>
<sequence>MKPITISSLAAALLFSTLAVAAHAADASGAALPLTRAEVRADLEAWTRAGLAEYWHGDSGPDVNSAEYQRRFAVYESLRAAQREAAAR</sequence>
<feature type="chain" id="PRO_5020929871" evidence="1">
    <location>
        <begin position="25"/>
        <end position="88"/>
    </location>
</feature>
<evidence type="ECO:0000313" key="2">
    <source>
        <dbReference type="EMBL" id="QBY55278.1"/>
    </source>
</evidence>
<keyword evidence="2" id="KW-0614">Plasmid</keyword>
<reference evidence="2 3" key="1">
    <citation type="submission" date="2019-03" db="EMBL/GenBank/DDBJ databases">
        <title>Efficiently degradation of phenoxyalkanoic acid herbicides by Cupriavidus oxalaticus strain X32.</title>
        <authorList>
            <person name="Sheng X."/>
        </authorList>
    </citation>
    <scope>NUCLEOTIDE SEQUENCE [LARGE SCALE GENOMIC DNA]</scope>
    <source>
        <strain evidence="2 3">X32</strain>
        <plasmid evidence="2 3">unnamed1</plasmid>
    </source>
</reference>
<dbReference type="AlphaFoldDB" id="A0A4P7LI06"/>